<dbReference type="RefSeq" id="XP_017774378.1">
    <property type="nucleotide sequence ID" value="XM_017918889.1"/>
</dbReference>
<protein>
    <submittedName>
        <fullName evidence="3">Methenyltetrahydrofolate synthase domain-containing protein isoform X1</fullName>
    </submittedName>
</protein>
<evidence type="ECO:0000256" key="1">
    <source>
        <dbReference type="SAM" id="MobiDB-lite"/>
    </source>
</evidence>
<evidence type="ECO:0000313" key="2">
    <source>
        <dbReference type="Proteomes" id="UP000695000"/>
    </source>
</evidence>
<dbReference type="SUPFAM" id="SSF100950">
    <property type="entry name" value="NagB/RpiA/CoA transferase-like"/>
    <property type="match status" value="1"/>
</dbReference>
<feature type="region of interest" description="Disordered" evidence="1">
    <location>
        <begin position="288"/>
        <end position="369"/>
    </location>
</feature>
<proteinExistence type="predicted"/>
<feature type="compositionally biased region" description="Basic and acidic residues" evidence="1">
    <location>
        <begin position="1"/>
        <end position="12"/>
    </location>
</feature>
<keyword evidence="2" id="KW-1185">Reference proteome</keyword>
<dbReference type="PANTHER" id="PTHR13017">
    <property type="entry name" value="5-FORMYLTETRAHYDROFOLATE CYCLO-LIGASE-RELATED"/>
    <property type="match status" value="1"/>
</dbReference>
<gene>
    <name evidence="3" type="primary">LOC108561096</name>
</gene>
<dbReference type="InterPro" id="IPR024185">
    <property type="entry name" value="FTHF_cligase-like_sf"/>
</dbReference>
<organism evidence="2 3">
    <name type="scientific">Nicrophorus vespilloides</name>
    <name type="common">Boreal carrion beetle</name>
    <dbReference type="NCBI Taxonomy" id="110193"/>
    <lineage>
        <taxon>Eukaryota</taxon>
        <taxon>Metazoa</taxon>
        <taxon>Ecdysozoa</taxon>
        <taxon>Arthropoda</taxon>
        <taxon>Hexapoda</taxon>
        <taxon>Insecta</taxon>
        <taxon>Pterygota</taxon>
        <taxon>Neoptera</taxon>
        <taxon>Endopterygota</taxon>
        <taxon>Coleoptera</taxon>
        <taxon>Polyphaga</taxon>
        <taxon>Staphyliniformia</taxon>
        <taxon>Silphidae</taxon>
        <taxon>Nicrophorinae</taxon>
        <taxon>Nicrophorus</taxon>
    </lineage>
</organism>
<reference evidence="3" key="1">
    <citation type="submission" date="2025-08" db="UniProtKB">
        <authorList>
            <consortium name="RefSeq"/>
        </authorList>
    </citation>
    <scope>IDENTIFICATION</scope>
    <source>
        <tissue evidence="3">Whole Larva</tissue>
    </source>
</reference>
<evidence type="ECO:0000313" key="3">
    <source>
        <dbReference type="RefSeq" id="XP_017774378.1"/>
    </source>
</evidence>
<feature type="compositionally biased region" description="Basic residues" evidence="1">
    <location>
        <begin position="324"/>
        <end position="333"/>
    </location>
</feature>
<dbReference type="GeneID" id="108561096"/>
<feature type="compositionally biased region" description="Basic and acidic residues" evidence="1">
    <location>
        <begin position="21"/>
        <end position="30"/>
    </location>
</feature>
<accession>A0ABM1MIH8</accession>
<sequence length="494" mass="55999">MDSNEAEDKQKSAGDSAVASPKEKKEEPVTKRTFRQKVWNHLEQNKLVNFPRPVYGRIPNFVGSEEAAAKLLDLDEFKAANSVEVNPDKAQEASRIVVLEQKKKLYVPVPRLKEALLKLISVSQDASKTDIKSAVSRKGVEESGTSINIDDSVNIDLLVVGSVAVSMTGYRIGKGKGYADLEFALLMELNAITDKTTVVTVVHDSQVFEELPSDIFKQYDVPVDYILTPTRTIKVQNRLPKPKEIFWKMLSNRRLNLMPILQALKEIDEKKGIDVALKEVDTDVESYESRRFHRSKRFPRRRPRSAGKASESQGEDTSKNENRKPRRFPKPRYYRSNNQKSDADSNEVVENGNLRRPLRATNGSRYKKSYRRNKPVIDFSLMVSNIEKNVRVRDLKNALNERGIKPNEITWRGYKGFCYLHYAKPTAPKQSKEFKDEEPAAVAPPPLPARPPIIVDNVIEILQGLKISPESESNLSVKVLRLNSRIETTDVTAV</sequence>
<dbReference type="Pfam" id="PF01812">
    <property type="entry name" value="5-FTHF_cyc-lig"/>
    <property type="match status" value="1"/>
</dbReference>
<feature type="compositionally biased region" description="Basic residues" evidence="1">
    <location>
        <begin position="291"/>
        <end position="305"/>
    </location>
</feature>
<name>A0ABM1MIH8_NICVS</name>
<dbReference type="InterPro" id="IPR002698">
    <property type="entry name" value="FTHF_cligase"/>
</dbReference>
<dbReference type="InterPro" id="IPR037171">
    <property type="entry name" value="NagB/RpiA_transferase-like"/>
</dbReference>
<dbReference type="Gene3D" id="3.40.50.10420">
    <property type="entry name" value="NagB/RpiA/CoA transferase-like"/>
    <property type="match status" value="1"/>
</dbReference>
<feature type="region of interest" description="Disordered" evidence="1">
    <location>
        <begin position="1"/>
        <end position="32"/>
    </location>
</feature>
<dbReference type="PANTHER" id="PTHR13017:SF0">
    <property type="entry name" value="METHENYLTETRAHYDROFOLATE SYNTHASE DOMAIN-CONTAINING PROTEIN"/>
    <property type="match status" value="1"/>
</dbReference>
<dbReference type="Proteomes" id="UP000695000">
    <property type="component" value="Unplaced"/>
</dbReference>